<dbReference type="InterPro" id="IPR009057">
    <property type="entry name" value="Homeodomain-like_sf"/>
</dbReference>
<feature type="compositionally biased region" description="Basic residues" evidence="2">
    <location>
        <begin position="272"/>
        <end position="283"/>
    </location>
</feature>
<dbReference type="PROSITE" id="PS51253">
    <property type="entry name" value="HTH_CENPB"/>
    <property type="match status" value="1"/>
</dbReference>
<reference evidence="4 5" key="1">
    <citation type="submission" date="2019-04" db="EMBL/GenBank/DDBJ databases">
        <title>High contiguity whole genome sequence and gene annotation resource for two Venturia nashicola isolates.</title>
        <authorList>
            <person name="Prokchorchik M."/>
            <person name="Won K."/>
            <person name="Lee Y."/>
            <person name="Choi E.D."/>
            <person name="Segonzac C."/>
            <person name="Sohn K.H."/>
        </authorList>
    </citation>
    <scope>NUCLEOTIDE SEQUENCE [LARGE SCALE GENOMIC DNA]</scope>
    <source>
        <strain evidence="4 5">PRI2</strain>
    </source>
</reference>
<protein>
    <submittedName>
        <fullName evidence="4">CenpB-DNA-bind-domain-containing protein</fullName>
    </submittedName>
</protein>
<sequence length="579" mass="63496">MVRFHLSKSTVAAPLHTRDTGYGTWGEGQSSGNGPHWGNDHNGYQSHHQPPIHDPNGFVYTTMQEQPPMYVASNMPPPRTTYPQLQPHIAGPQLPLGYPSEYRPSQLRSQSLDQNQFLPPYSMTTQIASAPSPARAPPPRGSGRTGSNPRKTLTDVDRRNMCIYAQTHPSEKQTEIGALFGVERSTVSKVLRYKDKYMQQDDGSRSPARKPKNKGQDPERTLVNWVKKHHRRGDALSDETLKKKLIYFANAAQNPDAHSKANNPVWVKKFKREHNLHGLKSRKNSVADESEEPSAPPSGAQTPNSNSHPSPCSPPPVSTKEESPSAMSIIKDEDGMKSESPQFESEFSFSPKPYHSMSNASLASTFNERGPFSPGPSSPGSGLFGQHPSSPFNQERSLSSGPGNYSRPRSQTFPMVDTGSYMSPATLEPLTTKYITGTALDHSPLGDMSSALGGVEELSEPDTHHLPTPMVSNSPLGLALGGISHMPPHLSMSHNLHHHSGTPTPVSGIQPSGAYSLEHAFEILRIAMMEQGNGAFDPQDYMTLGKIMKQLNVHTNQLGGDIGFHRVESADFHQYMKQE</sequence>
<evidence type="ECO:0000256" key="2">
    <source>
        <dbReference type="SAM" id="MobiDB-lite"/>
    </source>
</evidence>
<evidence type="ECO:0000256" key="1">
    <source>
        <dbReference type="ARBA" id="ARBA00023125"/>
    </source>
</evidence>
<feature type="region of interest" description="Disordered" evidence="2">
    <location>
        <begin position="127"/>
        <end position="154"/>
    </location>
</feature>
<name>A0A4Z1P4T1_9PEZI</name>
<dbReference type="GO" id="GO:0003677">
    <property type="term" value="F:DNA binding"/>
    <property type="evidence" value="ECO:0007669"/>
    <property type="project" value="UniProtKB-KW"/>
</dbReference>
<proteinExistence type="predicted"/>
<comment type="caution">
    <text evidence="4">The sequence shown here is derived from an EMBL/GenBank/DDBJ whole genome shotgun (WGS) entry which is preliminary data.</text>
</comment>
<dbReference type="SUPFAM" id="SSF46689">
    <property type="entry name" value="Homeodomain-like"/>
    <property type="match status" value="1"/>
</dbReference>
<dbReference type="Gene3D" id="1.10.10.60">
    <property type="entry name" value="Homeodomain-like"/>
    <property type="match status" value="1"/>
</dbReference>
<feature type="region of interest" description="Disordered" evidence="2">
    <location>
        <begin position="272"/>
        <end position="326"/>
    </location>
</feature>
<dbReference type="OrthoDB" id="9909311at2759"/>
<feature type="region of interest" description="Disordered" evidence="2">
    <location>
        <begin position="458"/>
        <end position="511"/>
    </location>
</feature>
<dbReference type="AlphaFoldDB" id="A0A4Z1P4T1"/>
<feature type="region of interest" description="Disordered" evidence="2">
    <location>
        <begin position="197"/>
        <end position="222"/>
    </location>
</feature>
<keyword evidence="5" id="KW-1185">Reference proteome</keyword>
<feature type="region of interest" description="Disordered" evidence="2">
    <location>
        <begin position="365"/>
        <end position="420"/>
    </location>
</feature>
<feature type="compositionally biased region" description="Polar residues" evidence="2">
    <location>
        <begin position="501"/>
        <end position="510"/>
    </location>
</feature>
<evidence type="ECO:0000313" key="4">
    <source>
        <dbReference type="EMBL" id="TID23983.1"/>
    </source>
</evidence>
<feature type="compositionally biased region" description="Low complexity" evidence="2">
    <location>
        <begin position="141"/>
        <end position="150"/>
    </location>
</feature>
<dbReference type="STRING" id="86259.A0A4Z1P4T1"/>
<accession>A0A4Z1P4T1</accession>
<feature type="compositionally biased region" description="Polar residues" evidence="2">
    <location>
        <begin position="387"/>
        <end position="413"/>
    </location>
</feature>
<dbReference type="Proteomes" id="UP000298493">
    <property type="component" value="Unassembled WGS sequence"/>
</dbReference>
<dbReference type="Pfam" id="PF03221">
    <property type="entry name" value="HTH_Tnp_Tc5"/>
    <property type="match status" value="1"/>
</dbReference>
<keyword evidence="1" id="KW-0238">DNA-binding</keyword>
<feature type="region of interest" description="Disordered" evidence="2">
    <location>
        <begin position="89"/>
        <end position="108"/>
    </location>
</feature>
<dbReference type="InterPro" id="IPR006600">
    <property type="entry name" value="HTH_CenpB_DNA-bd_dom"/>
</dbReference>
<dbReference type="EMBL" id="SNSC02000005">
    <property type="protein sequence ID" value="TID23983.1"/>
    <property type="molecule type" value="Genomic_DNA"/>
</dbReference>
<evidence type="ECO:0000259" key="3">
    <source>
        <dbReference type="PROSITE" id="PS51253"/>
    </source>
</evidence>
<evidence type="ECO:0000313" key="5">
    <source>
        <dbReference type="Proteomes" id="UP000298493"/>
    </source>
</evidence>
<organism evidence="4 5">
    <name type="scientific">Venturia nashicola</name>
    <dbReference type="NCBI Taxonomy" id="86259"/>
    <lineage>
        <taxon>Eukaryota</taxon>
        <taxon>Fungi</taxon>
        <taxon>Dikarya</taxon>
        <taxon>Ascomycota</taxon>
        <taxon>Pezizomycotina</taxon>
        <taxon>Dothideomycetes</taxon>
        <taxon>Pleosporomycetidae</taxon>
        <taxon>Venturiales</taxon>
        <taxon>Venturiaceae</taxon>
        <taxon>Venturia</taxon>
    </lineage>
</organism>
<gene>
    <name evidence="4" type="ORF">E6O75_ATG02348</name>
</gene>
<feature type="domain" description="HTH CENPB-type" evidence="3">
    <location>
        <begin position="206"/>
        <end position="280"/>
    </location>
</feature>